<dbReference type="Proteomes" id="UP000238392">
    <property type="component" value="Unassembled WGS sequence"/>
</dbReference>
<sequence>MPVPLMIFYAVNLLTFVLFGWDKWQSTRKGRRIPERVLLGCAFFGGTVAAKAAQLFFNHKTKKQPFKSRLNVILGAQLAVLALFAWA</sequence>
<dbReference type="EMBL" id="PVTQ01000001">
    <property type="protein sequence ID" value="PRY94050.1"/>
    <property type="molecule type" value="Genomic_DNA"/>
</dbReference>
<gene>
    <name evidence="2" type="ORF">CLV74_101180</name>
</gene>
<protein>
    <submittedName>
        <fullName evidence="2">Uncharacterized membrane protein YsdA (DUF1294 family)</fullName>
    </submittedName>
</protein>
<organism evidence="2 3">
    <name type="scientific">Donghicola tyrosinivorans</name>
    <dbReference type="NCBI Taxonomy" id="1652492"/>
    <lineage>
        <taxon>Bacteria</taxon>
        <taxon>Pseudomonadati</taxon>
        <taxon>Pseudomonadota</taxon>
        <taxon>Alphaproteobacteria</taxon>
        <taxon>Rhodobacterales</taxon>
        <taxon>Roseobacteraceae</taxon>
        <taxon>Donghicola</taxon>
    </lineage>
</organism>
<evidence type="ECO:0000256" key="1">
    <source>
        <dbReference type="SAM" id="Phobius"/>
    </source>
</evidence>
<evidence type="ECO:0000313" key="3">
    <source>
        <dbReference type="Proteomes" id="UP000238392"/>
    </source>
</evidence>
<comment type="caution">
    <text evidence="2">The sequence shown here is derived from an EMBL/GenBank/DDBJ whole genome shotgun (WGS) entry which is preliminary data.</text>
</comment>
<keyword evidence="1" id="KW-0812">Transmembrane</keyword>
<name>A0A2T0X539_9RHOB</name>
<dbReference type="Pfam" id="PF06961">
    <property type="entry name" value="DUF1294"/>
    <property type="match status" value="1"/>
</dbReference>
<dbReference type="PIRSF" id="PIRSF002599">
    <property type="entry name" value="Cold_shock_A"/>
    <property type="match status" value="1"/>
</dbReference>
<proteinExistence type="predicted"/>
<reference evidence="2 3" key="1">
    <citation type="submission" date="2018-03" db="EMBL/GenBank/DDBJ databases">
        <title>Genomic Encyclopedia of Archaeal and Bacterial Type Strains, Phase II (KMG-II): from individual species to whole genera.</title>
        <authorList>
            <person name="Goeker M."/>
        </authorList>
    </citation>
    <scope>NUCLEOTIDE SEQUENCE [LARGE SCALE GENOMIC DNA]</scope>
    <source>
        <strain evidence="2 3">DSM 100212</strain>
    </source>
</reference>
<dbReference type="RefSeq" id="WP_106262329.1">
    <property type="nucleotide sequence ID" value="NZ_PVTQ01000001.1"/>
</dbReference>
<keyword evidence="3" id="KW-1185">Reference proteome</keyword>
<evidence type="ECO:0000313" key="2">
    <source>
        <dbReference type="EMBL" id="PRY94050.1"/>
    </source>
</evidence>
<dbReference type="InterPro" id="IPR010718">
    <property type="entry name" value="DUF1294"/>
</dbReference>
<accession>A0A2T0X539</accession>
<dbReference type="InterPro" id="IPR012156">
    <property type="entry name" value="Cold_shock_CspA"/>
</dbReference>
<feature type="transmembrane region" description="Helical" evidence="1">
    <location>
        <begin position="69"/>
        <end position="86"/>
    </location>
</feature>
<dbReference type="GO" id="GO:0003676">
    <property type="term" value="F:nucleic acid binding"/>
    <property type="evidence" value="ECO:0007669"/>
    <property type="project" value="InterPro"/>
</dbReference>
<keyword evidence="1" id="KW-0472">Membrane</keyword>
<dbReference type="OrthoDB" id="72963at2"/>
<dbReference type="AlphaFoldDB" id="A0A2T0X539"/>
<feature type="transmembrane region" description="Helical" evidence="1">
    <location>
        <begin position="6"/>
        <end position="24"/>
    </location>
</feature>
<keyword evidence="1" id="KW-1133">Transmembrane helix</keyword>